<dbReference type="GO" id="GO:0016787">
    <property type="term" value="F:hydrolase activity"/>
    <property type="evidence" value="ECO:0007669"/>
    <property type="project" value="UniProtKB-KW"/>
</dbReference>
<dbReference type="Proteomes" id="UP000545490">
    <property type="component" value="Unassembled WGS sequence"/>
</dbReference>
<dbReference type="InterPro" id="IPR023214">
    <property type="entry name" value="HAD_sf"/>
</dbReference>
<dbReference type="EMBL" id="JACIDG010000014">
    <property type="protein sequence ID" value="MBB3917757.1"/>
    <property type="molecule type" value="Genomic_DNA"/>
</dbReference>
<evidence type="ECO:0000313" key="1">
    <source>
        <dbReference type="EMBL" id="MBB3917757.1"/>
    </source>
</evidence>
<sequence>MPTPTSANRSERLEGNRVIIEDTLHAEHPVLASAFGLGRDAMTYVVGRGLHTVAAEFLAKCRQTLGYPPTLVTSPLAFVSDCSQIRDCDVWVFDGGEGTDDLAVIEDALARGARRVCFLTTEPGSFAAKTVAAIPGVATIVVPASSSLHSSVMAALLATLAALLIAASLQNGDPELDAAVRVFASKAAETRFSAAHLALVMGKIVRGKIGREAERCHLSLLVDPGLRAVSVVFRDCMEPTVITFISPDREAARQVSGETSFLLFRGFNTRHRFVESAGSRESIAYDYKDCGRLQTFLAILDAVVLVHAVSSEEHLARSCCEYPAFRAPLSGEDDLLSTVRRRVPAVRQKQAAHDRRDHPAFQDVVWPAAFDTFRDGLALEDIQAVVLDYDGTIIPPDDPETLPAAETIADIVRLLENGLTVAIATGRGPSLGDALRPLLPQSCWDDIIVGYYNGSYLKPLSVDISREPPAKTAEIQALVERLSRTPDLFKNFRPVDHGVQLTFERGDLVDPEAFRREFILSSFGVASPLKILCSGAWFDFVHIGASKKRVFDTVASRLPSGAGILCVGDNGNRAGNDHDLLGHPLGLSVGNVCDRPSAGWSLYGETCTGPAALHNILGSLQCVSPGRMRFV</sequence>
<comment type="caution">
    <text evidence="1">The sequence shown here is derived from an EMBL/GenBank/DDBJ whole genome shotgun (WGS) entry which is preliminary data.</text>
</comment>
<gene>
    <name evidence="1" type="ORF">GGQ65_005076</name>
</gene>
<proteinExistence type="predicted"/>
<keyword evidence="1" id="KW-0378">Hydrolase</keyword>
<dbReference type="Pfam" id="PF08282">
    <property type="entry name" value="Hydrolase_3"/>
    <property type="match status" value="1"/>
</dbReference>
<organism evidence="1 2">
    <name type="scientific">Rhizobium fabae</name>
    <dbReference type="NCBI Taxonomy" id="573179"/>
    <lineage>
        <taxon>Bacteria</taxon>
        <taxon>Pseudomonadati</taxon>
        <taxon>Pseudomonadota</taxon>
        <taxon>Alphaproteobacteria</taxon>
        <taxon>Hyphomicrobiales</taxon>
        <taxon>Rhizobiaceae</taxon>
        <taxon>Rhizobium/Agrobacterium group</taxon>
        <taxon>Rhizobium</taxon>
    </lineage>
</organism>
<dbReference type="SUPFAM" id="SSF56784">
    <property type="entry name" value="HAD-like"/>
    <property type="match status" value="1"/>
</dbReference>
<dbReference type="AlphaFoldDB" id="A0A7W6B8K9"/>
<name>A0A7W6B8K9_9HYPH</name>
<dbReference type="Gene3D" id="3.40.50.1000">
    <property type="entry name" value="HAD superfamily/HAD-like"/>
    <property type="match status" value="1"/>
</dbReference>
<dbReference type="RefSeq" id="WP_312894121.1">
    <property type="nucleotide sequence ID" value="NZ_JACIDG010000014.1"/>
</dbReference>
<evidence type="ECO:0000313" key="2">
    <source>
        <dbReference type="Proteomes" id="UP000545490"/>
    </source>
</evidence>
<reference evidence="1 2" key="1">
    <citation type="submission" date="2020-08" db="EMBL/GenBank/DDBJ databases">
        <title>Genomic Encyclopedia of Type Strains, Phase IV (KMG-IV): sequencing the most valuable type-strain genomes for metagenomic binning, comparative biology and taxonomic classification.</title>
        <authorList>
            <person name="Goeker M."/>
        </authorList>
    </citation>
    <scope>NUCLEOTIDE SEQUENCE [LARGE SCALE GENOMIC DNA]</scope>
    <source>
        <strain evidence="1 2">DSM 19331</strain>
    </source>
</reference>
<accession>A0A7W6B8K9</accession>
<dbReference type="InterPro" id="IPR036412">
    <property type="entry name" value="HAD-like_sf"/>
</dbReference>
<protein>
    <submittedName>
        <fullName evidence="1">Hydroxymethylpyrimidine pyrophosphatase-like HAD family hydrolase</fullName>
    </submittedName>
</protein>